<dbReference type="InterPro" id="IPR038268">
    <property type="entry name" value="RHH_sf"/>
</dbReference>
<dbReference type="Proteomes" id="UP001161409">
    <property type="component" value="Unassembled WGS sequence"/>
</dbReference>
<protein>
    <recommendedName>
        <fullName evidence="1">Ribbon-helix-helix domain-containing protein</fullName>
    </recommendedName>
</protein>
<sequence>MDDRFMNDEIVKYSVSIAGHRTSISLEKAFWTLFQDIALKQGKSLNALITEIDERRNGNLSSAVRLFVLQAVLDGTLPLPSTTDNPPS</sequence>
<keyword evidence="3" id="KW-1185">Reference proteome</keyword>
<dbReference type="RefSeq" id="WP_206374328.1">
    <property type="nucleotide sequence ID" value="NZ_VNWN01000002.1"/>
</dbReference>
<reference evidence="2" key="1">
    <citation type="journal article" date="2014" name="Int. J. Syst. Evol. Microbiol.">
        <title>Complete genome of a new Firmicutes species belonging to the dominant human colonic microbiota ('Ruminococcus bicirculans') reveals two chromosomes and a selective capacity to utilize plant glucans.</title>
        <authorList>
            <consortium name="NISC Comparative Sequencing Program"/>
            <person name="Wegmann U."/>
            <person name="Louis P."/>
            <person name="Goesmann A."/>
            <person name="Henrissat B."/>
            <person name="Duncan S.H."/>
            <person name="Flint H.J."/>
        </authorList>
    </citation>
    <scope>NUCLEOTIDE SEQUENCE</scope>
    <source>
        <strain evidence="2">NBRC 103408</strain>
    </source>
</reference>
<evidence type="ECO:0000259" key="1">
    <source>
        <dbReference type="Pfam" id="PF13467"/>
    </source>
</evidence>
<evidence type="ECO:0000313" key="2">
    <source>
        <dbReference type="EMBL" id="GLQ05807.1"/>
    </source>
</evidence>
<dbReference type="Gene3D" id="1.10.3990.20">
    <property type="entry name" value="protein bp1543"/>
    <property type="match status" value="1"/>
</dbReference>
<proteinExistence type="predicted"/>
<comment type="caution">
    <text evidence="2">The sequence shown here is derived from an EMBL/GenBank/DDBJ whole genome shotgun (WGS) entry which is preliminary data.</text>
</comment>
<accession>A0ABQ5U0T5</accession>
<dbReference type="InterPro" id="IPR027373">
    <property type="entry name" value="RHH_dom"/>
</dbReference>
<dbReference type="Pfam" id="PF13467">
    <property type="entry name" value="RHH_4"/>
    <property type="match status" value="1"/>
</dbReference>
<organism evidence="2 3">
    <name type="scientific">Sneathiella chinensis</name>
    <dbReference type="NCBI Taxonomy" id="349750"/>
    <lineage>
        <taxon>Bacteria</taxon>
        <taxon>Pseudomonadati</taxon>
        <taxon>Pseudomonadota</taxon>
        <taxon>Alphaproteobacteria</taxon>
        <taxon>Sneathiellales</taxon>
        <taxon>Sneathiellaceae</taxon>
        <taxon>Sneathiella</taxon>
    </lineage>
</organism>
<dbReference type="EMBL" id="BSNF01000001">
    <property type="protein sequence ID" value="GLQ05807.1"/>
    <property type="molecule type" value="Genomic_DNA"/>
</dbReference>
<evidence type="ECO:0000313" key="3">
    <source>
        <dbReference type="Proteomes" id="UP001161409"/>
    </source>
</evidence>
<name>A0ABQ5U0T5_9PROT</name>
<gene>
    <name evidence="2" type="ORF">GCM10007924_10280</name>
</gene>
<feature type="domain" description="Ribbon-helix-helix" evidence="1">
    <location>
        <begin position="11"/>
        <end position="71"/>
    </location>
</feature>
<reference evidence="2" key="2">
    <citation type="submission" date="2023-01" db="EMBL/GenBank/DDBJ databases">
        <title>Draft genome sequence of Sneathiella chinensis strain NBRC 103408.</title>
        <authorList>
            <person name="Sun Q."/>
            <person name="Mori K."/>
        </authorList>
    </citation>
    <scope>NUCLEOTIDE SEQUENCE</scope>
    <source>
        <strain evidence="2">NBRC 103408</strain>
    </source>
</reference>